<gene>
    <name evidence="6" type="ORF">ADS79_06100</name>
</gene>
<keyword evidence="3" id="KW-0238">DNA-binding</keyword>
<dbReference type="Proteomes" id="UP000036834">
    <property type="component" value="Unassembled WGS sequence"/>
</dbReference>
<dbReference type="Gene3D" id="1.10.10.10">
    <property type="entry name" value="Winged helix-like DNA-binding domain superfamily/Winged helix DNA-binding domain"/>
    <property type="match status" value="1"/>
</dbReference>
<dbReference type="Gene3D" id="3.40.50.1360">
    <property type="match status" value="1"/>
</dbReference>
<dbReference type="GO" id="GO:0030246">
    <property type="term" value="F:carbohydrate binding"/>
    <property type="evidence" value="ECO:0007669"/>
    <property type="project" value="InterPro"/>
</dbReference>
<feature type="domain" description="Sugar-binding" evidence="5">
    <location>
        <begin position="57"/>
        <end position="310"/>
    </location>
</feature>
<dbReference type="PATRIC" id="fig|54915.3.peg.6639"/>
<dbReference type="Pfam" id="PF13384">
    <property type="entry name" value="HTH_23"/>
    <property type="match status" value="1"/>
</dbReference>
<sequence>MMYSQREMIRVAKLYYEKGLTQQEIAVLENISRPTVSRILDAAIQEGIVTFSIQYPLESVDDLEDELKKRFDLMKVCVAPVIIPEPSFILTDVGKLLSDYLNELVSDGDTIGISWGNSLTYAAKQLLSAKRKNVRVVQLNGGVSTTAFSTGATNILDQFAKAFEAQPHALSVPTILDSREIASALMSDSSIREIMAVGREANIAVFGIGRTSYQSVLNLAGYFKQDEYDKLLQKGAVGDICSRFYSIDGTISDEQLNDRTIGLQLEDLRRKKHTIAIACGEEKVPAVLGAVRGKYFNTLFTDENTARELIKQHDQVQTAEVQQK</sequence>
<dbReference type="GO" id="GO:0003677">
    <property type="term" value="F:DNA binding"/>
    <property type="evidence" value="ECO:0007669"/>
    <property type="project" value="UniProtKB-KW"/>
</dbReference>
<dbReference type="OrthoDB" id="58802at2"/>
<dbReference type="InterPro" id="IPR037171">
    <property type="entry name" value="NagB/RpiA_transferase-like"/>
</dbReference>
<evidence type="ECO:0000256" key="4">
    <source>
        <dbReference type="ARBA" id="ARBA00023163"/>
    </source>
</evidence>
<protein>
    <submittedName>
        <fullName evidence="6">DeoR faimly transcriptional regulator</fullName>
    </submittedName>
</protein>
<evidence type="ECO:0000256" key="2">
    <source>
        <dbReference type="ARBA" id="ARBA00023015"/>
    </source>
</evidence>
<comment type="similarity">
    <text evidence="1">Belongs to the SorC transcriptional regulatory family.</text>
</comment>
<evidence type="ECO:0000259" key="5">
    <source>
        <dbReference type="Pfam" id="PF04198"/>
    </source>
</evidence>
<proteinExistence type="inferred from homology"/>
<comment type="caution">
    <text evidence="6">The sequence shown here is derived from an EMBL/GenBank/DDBJ whole genome shotgun (WGS) entry which is preliminary data.</text>
</comment>
<dbReference type="InterPro" id="IPR007324">
    <property type="entry name" value="Sugar-bd_dom_put"/>
</dbReference>
<evidence type="ECO:0000256" key="1">
    <source>
        <dbReference type="ARBA" id="ARBA00010466"/>
    </source>
</evidence>
<evidence type="ECO:0000256" key="3">
    <source>
        <dbReference type="ARBA" id="ARBA00023125"/>
    </source>
</evidence>
<dbReference type="Pfam" id="PF04198">
    <property type="entry name" value="Sugar-bind"/>
    <property type="match status" value="1"/>
</dbReference>
<keyword evidence="2" id="KW-0805">Transcription regulation</keyword>
<dbReference type="AlphaFoldDB" id="A0A0K9YXY5"/>
<reference evidence="7" key="1">
    <citation type="submission" date="2015-07" db="EMBL/GenBank/DDBJ databases">
        <title>Genome sequencing project for genomic taxonomy and phylogenomics of Bacillus-like bacteria.</title>
        <authorList>
            <person name="Liu B."/>
            <person name="Wang J."/>
            <person name="Zhu Y."/>
            <person name="Liu G."/>
            <person name="Chen Q."/>
            <person name="Chen Z."/>
            <person name="Lan J."/>
            <person name="Che J."/>
            <person name="Ge C."/>
            <person name="Shi H."/>
            <person name="Pan Z."/>
            <person name="Liu X."/>
        </authorList>
    </citation>
    <scope>NUCLEOTIDE SEQUENCE [LARGE SCALE GENOMIC DNA]</scope>
    <source>
        <strain evidence="7">DSM 9887</strain>
    </source>
</reference>
<dbReference type="PANTHER" id="PTHR34294">
    <property type="entry name" value="TRANSCRIPTIONAL REGULATOR-RELATED"/>
    <property type="match status" value="1"/>
</dbReference>
<keyword evidence="4" id="KW-0804">Transcription</keyword>
<dbReference type="EMBL" id="LGIQ01000005">
    <property type="protein sequence ID" value="KNB73517.1"/>
    <property type="molecule type" value="Genomic_DNA"/>
</dbReference>
<accession>A0A0K9YXY5</accession>
<dbReference type="STRING" id="54915.ADS79_06100"/>
<dbReference type="InterPro" id="IPR036388">
    <property type="entry name" value="WH-like_DNA-bd_sf"/>
</dbReference>
<dbReference type="RefSeq" id="WP_084765656.1">
    <property type="nucleotide sequence ID" value="NZ_BJON01000013.1"/>
</dbReference>
<evidence type="ECO:0000313" key="7">
    <source>
        <dbReference type="Proteomes" id="UP000036834"/>
    </source>
</evidence>
<evidence type="ECO:0000313" key="6">
    <source>
        <dbReference type="EMBL" id="KNB73517.1"/>
    </source>
</evidence>
<organism evidence="6 7">
    <name type="scientific">Brevibacillus reuszeri</name>
    <dbReference type="NCBI Taxonomy" id="54915"/>
    <lineage>
        <taxon>Bacteria</taxon>
        <taxon>Bacillati</taxon>
        <taxon>Bacillota</taxon>
        <taxon>Bacilli</taxon>
        <taxon>Bacillales</taxon>
        <taxon>Paenibacillaceae</taxon>
        <taxon>Brevibacillus</taxon>
    </lineage>
</organism>
<dbReference type="PANTHER" id="PTHR34294:SF1">
    <property type="entry name" value="TRANSCRIPTIONAL REGULATOR LSRR"/>
    <property type="match status" value="1"/>
</dbReference>
<dbReference type="InterPro" id="IPR051054">
    <property type="entry name" value="SorC_transcr_regulators"/>
</dbReference>
<dbReference type="SUPFAM" id="SSF100950">
    <property type="entry name" value="NagB/RpiA/CoA transferase-like"/>
    <property type="match status" value="1"/>
</dbReference>
<name>A0A0K9YXY5_9BACL</name>